<feature type="region of interest" description="Disordered" evidence="1">
    <location>
        <begin position="206"/>
        <end position="240"/>
    </location>
</feature>
<dbReference type="Proteomes" id="UP000460194">
    <property type="component" value="Unassembled WGS sequence"/>
</dbReference>
<organism evidence="2 3">
    <name type="scientific">Halorubrum distributum</name>
    <dbReference type="NCBI Taxonomy" id="29283"/>
    <lineage>
        <taxon>Archaea</taxon>
        <taxon>Methanobacteriati</taxon>
        <taxon>Methanobacteriota</taxon>
        <taxon>Stenosarchaea group</taxon>
        <taxon>Halobacteria</taxon>
        <taxon>Halobacteriales</taxon>
        <taxon>Haloferacaceae</taxon>
        <taxon>Halorubrum</taxon>
        <taxon>Halorubrum distributum group</taxon>
    </lineage>
</organism>
<feature type="region of interest" description="Disordered" evidence="1">
    <location>
        <begin position="84"/>
        <end position="107"/>
    </location>
</feature>
<dbReference type="AlphaFoldDB" id="A0A6B1IC35"/>
<gene>
    <name evidence="2" type="ORF">GLW36_08610</name>
</gene>
<proteinExistence type="predicted"/>
<dbReference type="Gene3D" id="3.40.50.300">
    <property type="entry name" value="P-loop containing nucleotide triphosphate hydrolases"/>
    <property type="match status" value="1"/>
</dbReference>
<evidence type="ECO:0000313" key="2">
    <source>
        <dbReference type="EMBL" id="MYL16709.1"/>
    </source>
</evidence>
<evidence type="ECO:0000313" key="3">
    <source>
        <dbReference type="Proteomes" id="UP000460194"/>
    </source>
</evidence>
<protein>
    <submittedName>
        <fullName evidence="2">ParA family protein</fullName>
    </submittedName>
</protein>
<sequence>MQATTLALVGATGGAGTTRTAVELAAMGARDGDDVAVVDAAFTTQGLSEYVSGRIDPDLTALLTEDPDAALSAAAYPLAGTGASAERSSFGGGSGGDGNEGDAPDLPGRVDAIPARAPFERVARAKTAEAARKLERRIDEAATTYDAVVVDAAPVGSNEAVAAATTVDRAVAVRPATAHGRDAVQRLRGRIADVGGSLDATLAVERAGSGGGSDENERDGDGSGVVRVPETDPDVAAAPTAAMGDDAYARAIAAAYETAFDASLGVEFPDPGLVERFTP</sequence>
<dbReference type="SUPFAM" id="SSF52540">
    <property type="entry name" value="P-loop containing nucleoside triphosphate hydrolases"/>
    <property type="match status" value="1"/>
</dbReference>
<reference evidence="2 3" key="1">
    <citation type="submission" date="2019-11" db="EMBL/GenBank/DDBJ databases">
        <title>Genome sequences of 17 halophilic strains isolated from different environments.</title>
        <authorList>
            <person name="Furrow R.E."/>
        </authorList>
    </citation>
    <scope>NUCLEOTIDE SEQUENCE [LARGE SCALE GENOMIC DNA]</scope>
    <source>
        <strain evidence="2 3">22517_05_Cabo</strain>
    </source>
</reference>
<name>A0A6B1IC35_9EURY</name>
<accession>A0A6B1IC35</accession>
<dbReference type="InterPro" id="IPR027417">
    <property type="entry name" value="P-loop_NTPase"/>
</dbReference>
<evidence type="ECO:0000256" key="1">
    <source>
        <dbReference type="SAM" id="MobiDB-lite"/>
    </source>
</evidence>
<dbReference type="RefSeq" id="WP_007345737.1">
    <property type="nucleotide sequence ID" value="NZ_WMEO01000011.1"/>
</dbReference>
<comment type="caution">
    <text evidence="2">The sequence shown here is derived from an EMBL/GenBank/DDBJ whole genome shotgun (WGS) entry which is preliminary data.</text>
</comment>
<dbReference type="EMBL" id="WMEO01000011">
    <property type="protein sequence ID" value="MYL16709.1"/>
    <property type="molecule type" value="Genomic_DNA"/>
</dbReference>